<evidence type="ECO:0000313" key="1">
    <source>
        <dbReference type="EMBL" id="GGM52841.1"/>
    </source>
</evidence>
<name>A0A917X1J3_9ACTN</name>
<organism evidence="1 2">
    <name type="scientific">Dactylosporangium sucinum</name>
    <dbReference type="NCBI Taxonomy" id="1424081"/>
    <lineage>
        <taxon>Bacteria</taxon>
        <taxon>Bacillati</taxon>
        <taxon>Actinomycetota</taxon>
        <taxon>Actinomycetes</taxon>
        <taxon>Micromonosporales</taxon>
        <taxon>Micromonosporaceae</taxon>
        <taxon>Dactylosporangium</taxon>
    </lineage>
</organism>
<dbReference type="EMBL" id="BMPI01000035">
    <property type="protein sequence ID" value="GGM52841.1"/>
    <property type="molecule type" value="Genomic_DNA"/>
</dbReference>
<reference evidence="1" key="2">
    <citation type="submission" date="2020-09" db="EMBL/GenBank/DDBJ databases">
        <authorList>
            <person name="Sun Q."/>
            <person name="Ohkuma M."/>
        </authorList>
    </citation>
    <scope>NUCLEOTIDE SEQUENCE</scope>
    <source>
        <strain evidence="1">JCM 19831</strain>
    </source>
</reference>
<dbReference type="RefSeq" id="WP_190253613.1">
    <property type="nucleotide sequence ID" value="NZ_BMPI01000035.1"/>
</dbReference>
<proteinExistence type="predicted"/>
<gene>
    <name evidence="1" type="ORF">GCM10007977_063000</name>
</gene>
<keyword evidence="2" id="KW-1185">Reference proteome</keyword>
<reference evidence="1" key="1">
    <citation type="journal article" date="2014" name="Int. J. Syst. Evol. Microbiol.">
        <title>Complete genome sequence of Corynebacterium casei LMG S-19264T (=DSM 44701T), isolated from a smear-ripened cheese.</title>
        <authorList>
            <consortium name="US DOE Joint Genome Institute (JGI-PGF)"/>
            <person name="Walter F."/>
            <person name="Albersmeier A."/>
            <person name="Kalinowski J."/>
            <person name="Ruckert C."/>
        </authorList>
    </citation>
    <scope>NUCLEOTIDE SEQUENCE</scope>
    <source>
        <strain evidence="1">JCM 19831</strain>
    </source>
</reference>
<evidence type="ECO:0000313" key="2">
    <source>
        <dbReference type="Proteomes" id="UP000642070"/>
    </source>
</evidence>
<dbReference type="AlphaFoldDB" id="A0A917X1J3"/>
<protein>
    <submittedName>
        <fullName evidence="1">Uncharacterized protein</fullName>
    </submittedName>
</protein>
<comment type="caution">
    <text evidence="1">The sequence shown here is derived from an EMBL/GenBank/DDBJ whole genome shotgun (WGS) entry which is preliminary data.</text>
</comment>
<sequence>MSAQATLCRSRSQFGACGLDADHDGDMHAVPIGDDVWFGYRSSRGREATRVGYGRFAEDGFRLLLTEQVDSPTT</sequence>
<dbReference type="Proteomes" id="UP000642070">
    <property type="component" value="Unassembled WGS sequence"/>
</dbReference>
<accession>A0A917X1J3</accession>